<dbReference type="AlphaFoldDB" id="A0A2M4DE36"/>
<evidence type="ECO:0000313" key="1">
    <source>
        <dbReference type="EMBL" id="MBW75864.1"/>
    </source>
</evidence>
<reference evidence="1" key="1">
    <citation type="submission" date="2018-01" db="EMBL/GenBank/DDBJ databases">
        <title>An insight into the sialome of Amazonian anophelines.</title>
        <authorList>
            <person name="Ribeiro J.M."/>
            <person name="Scarpassa V."/>
            <person name="Calvo E."/>
        </authorList>
    </citation>
    <scope>NUCLEOTIDE SEQUENCE</scope>
</reference>
<proteinExistence type="predicted"/>
<protein>
    <submittedName>
        <fullName evidence="1">Putative secreted protein</fullName>
    </submittedName>
</protein>
<accession>A0A2M4DE36</accession>
<name>A0A2M4DE36_ANODA</name>
<sequence>MMMVMMRSQLLKHLAQSLTICQCFRLSNKRENPRIALSTNLASASARFSGHSTASLICVIMPRGEIINFSSEK</sequence>
<dbReference type="EMBL" id="GGFL01011686">
    <property type="protein sequence ID" value="MBW75864.1"/>
    <property type="molecule type" value="Transcribed_RNA"/>
</dbReference>
<organism evidence="1">
    <name type="scientific">Anopheles darlingi</name>
    <name type="common">Mosquito</name>
    <dbReference type="NCBI Taxonomy" id="43151"/>
    <lineage>
        <taxon>Eukaryota</taxon>
        <taxon>Metazoa</taxon>
        <taxon>Ecdysozoa</taxon>
        <taxon>Arthropoda</taxon>
        <taxon>Hexapoda</taxon>
        <taxon>Insecta</taxon>
        <taxon>Pterygota</taxon>
        <taxon>Neoptera</taxon>
        <taxon>Endopterygota</taxon>
        <taxon>Diptera</taxon>
        <taxon>Nematocera</taxon>
        <taxon>Culicoidea</taxon>
        <taxon>Culicidae</taxon>
        <taxon>Anophelinae</taxon>
        <taxon>Anopheles</taxon>
    </lineage>
</organism>